<dbReference type="InterPro" id="IPR011856">
    <property type="entry name" value="tRNA_endonuc-like_dom_sf"/>
</dbReference>
<dbReference type="Gene3D" id="3.40.1350.10">
    <property type="match status" value="1"/>
</dbReference>
<accession>A0A0F9NEB0</accession>
<feature type="domain" description="VRR-NUC" evidence="4">
    <location>
        <begin position="6"/>
        <end position="106"/>
    </location>
</feature>
<comment type="cofactor">
    <cofactor evidence="1">
        <name>Mg(2+)</name>
        <dbReference type="ChEBI" id="CHEBI:18420"/>
    </cofactor>
</comment>
<organism evidence="5">
    <name type="scientific">marine sediment metagenome</name>
    <dbReference type="NCBI Taxonomy" id="412755"/>
    <lineage>
        <taxon>unclassified sequences</taxon>
        <taxon>metagenomes</taxon>
        <taxon>ecological metagenomes</taxon>
    </lineage>
</organism>
<dbReference type="GO" id="GO:0003676">
    <property type="term" value="F:nucleic acid binding"/>
    <property type="evidence" value="ECO:0007669"/>
    <property type="project" value="InterPro"/>
</dbReference>
<dbReference type="GO" id="GO:0004518">
    <property type="term" value="F:nuclease activity"/>
    <property type="evidence" value="ECO:0007669"/>
    <property type="project" value="UniProtKB-KW"/>
</dbReference>
<comment type="caution">
    <text evidence="5">The sequence shown here is derived from an EMBL/GenBank/DDBJ whole genome shotgun (WGS) entry which is preliminary data.</text>
</comment>
<gene>
    <name evidence="5" type="ORF">LCGC14_1346760</name>
</gene>
<proteinExistence type="predicted"/>
<evidence type="ECO:0000256" key="2">
    <source>
        <dbReference type="ARBA" id="ARBA00022722"/>
    </source>
</evidence>
<evidence type="ECO:0000259" key="4">
    <source>
        <dbReference type="SMART" id="SM00990"/>
    </source>
</evidence>
<reference evidence="5" key="1">
    <citation type="journal article" date="2015" name="Nature">
        <title>Complex archaea that bridge the gap between prokaryotes and eukaryotes.</title>
        <authorList>
            <person name="Spang A."/>
            <person name="Saw J.H."/>
            <person name="Jorgensen S.L."/>
            <person name="Zaremba-Niedzwiedzka K."/>
            <person name="Martijn J."/>
            <person name="Lind A.E."/>
            <person name="van Eijk R."/>
            <person name="Schleper C."/>
            <person name="Guy L."/>
            <person name="Ettema T.J."/>
        </authorList>
    </citation>
    <scope>NUCLEOTIDE SEQUENCE</scope>
</reference>
<dbReference type="GO" id="GO:0016788">
    <property type="term" value="F:hydrolase activity, acting on ester bonds"/>
    <property type="evidence" value="ECO:0007669"/>
    <property type="project" value="InterPro"/>
</dbReference>
<dbReference type="InterPro" id="IPR014883">
    <property type="entry name" value="VRR_NUC"/>
</dbReference>
<evidence type="ECO:0000313" key="5">
    <source>
        <dbReference type="EMBL" id="KKM79747.1"/>
    </source>
</evidence>
<dbReference type="AlphaFoldDB" id="A0A0F9NEB0"/>
<keyword evidence="2" id="KW-0540">Nuclease</keyword>
<keyword evidence="3" id="KW-0378">Hydrolase</keyword>
<name>A0A0F9NEB0_9ZZZZ</name>
<dbReference type="EMBL" id="LAZR01008291">
    <property type="protein sequence ID" value="KKM79747.1"/>
    <property type="molecule type" value="Genomic_DNA"/>
</dbReference>
<protein>
    <recommendedName>
        <fullName evidence="4">VRR-NUC domain-containing protein</fullName>
    </recommendedName>
</protein>
<sequence>MGRRVQAEARLQRVAIEWLRSLATERGDILSFHVPNNVWTDKRTAARLEAEGVEAGVADIVVLFPGGRTAFIELKVKGRYQSKAQKAFQATCRALGHHYHLCVCAHEYEVVPQLTGFLAAHGYEA</sequence>
<dbReference type="SMART" id="SM00990">
    <property type="entry name" value="VRR_NUC"/>
    <property type="match status" value="1"/>
</dbReference>
<evidence type="ECO:0000256" key="3">
    <source>
        <dbReference type="ARBA" id="ARBA00022801"/>
    </source>
</evidence>
<evidence type="ECO:0000256" key="1">
    <source>
        <dbReference type="ARBA" id="ARBA00001946"/>
    </source>
</evidence>